<name>A0ABD0TUV8_DENTH</name>
<sequence length="223" mass="25013">MALTHQLDLEMTRDPLKQSQSEGLLLQTFKQIQLKAKATFNAAPHYMAMLNDTLKEKLCSAALTKYQAYSSSKGLGFGSLELKNGYLKLKIYHLALKRMVGEWMMDLIKIPWFRRPGPSWSLVYLVRGGSRPNLTEGSLSAAMGCFVQWYLVGLGGPRVITIYPAVPFGDKTADSILSMQRGVCRLAANDENEKSEFRGVIPARGLMAALRQENRCKREAFLF</sequence>
<dbReference type="AlphaFoldDB" id="A0ABD0TUV8"/>
<accession>A0ABD0TUV8</accession>
<proteinExistence type="predicted"/>
<evidence type="ECO:0000313" key="2">
    <source>
        <dbReference type="Proteomes" id="UP001552299"/>
    </source>
</evidence>
<evidence type="ECO:0000313" key="1">
    <source>
        <dbReference type="EMBL" id="KAL0903403.1"/>
    </source>
</evidence>
<keyword evidence="2" id="KW-1185">Reference proteome</keyword>
<dbReference type="Proteomes" id="UP001552299">
    <property type="component" value="Unassembled WGS sequence"/>
</dbReference>
<organism evidence="1 2">
    <name type="scientific">Dendrobium thyrsiflorum</name>
    <name type="common">Pinecone-like raceme dendrobium</name>
    <name type="synonym">Orchid</name>
    <dbReference type="NCBI Taxonomy" id="117978"/>
    <lineage>
        <taxon>Eukaryota</taxon>
        <taxon>Viridiplantae</taxon>
        <taxon>Streptophyta</taxon>
        <taxon>Embryophyta</taxon>
        <taxon>Tracheophyta</taxon>
        <taxon>Spermatophyta</taxon>
        <taxon>Magnoliopsida</taxon>
        <taxon>Liliopsida</taxon>
        <taxon>Asparagales</taxon>
        <taxon>Orchidaceae</taxon>
        <taxon>Epidendroideae</taxon>
        <taxon>Malaxideae</taxon>
        <taxon>Dendrobiinae</taxon>
        <taxon>Dendrobium</taxon>
    </lineage>
</organism>
<protein>
    <submittedName>
        <fullName evidence="1">Uncharacterized protein</fullName>
    </submittedName>
</protein>
<comment type="caution">
    <text evidence="1">The sequence shown here is derived from an EMBL/GenBank/DDBJ whole genome shotgun (WGS) entry which is preliminary data.</text>
</comment>
<gene>
    <name evidence="1" type="ORF">M5K25_027779</name>
</gene>
<reference evidence="1 2" key="1">
    <citation type="journal article" date="2024" name="Plant Biotechnol. J.">
        <title>Dendrobium thyrsiflorum genome and its molecular insights into genes involved in important horticultural traits.</title>
        <authorList>
            <person name="Chen B."/>
            <person name="Wang J.Y."/>
            <person name="Zheng P.J."/>
            <person name="Li K.L."/>
            <person name="Liang Y.M."/>
            <person name="Chen X.F."/>
            <person name="Zhang C."/>
            <person name="Zhao X."/>
            <person name="He X."/>
            <person name="Zhang G.Q."/>
            <person name="Liu Z.J."/>
            <person name="Xu Q."/>
        </authorList>
    </citation>
    <scope>NUCLEOTIDE SEQUENCE [LARGE SCALE GENOMIC DNA]</scope>
    <source>
        <strain evidence="1">GZMU011</strain>
    </source>
</reference>
<dbReference type="EMBL" id="JANQDX010000020">
    <property type="protein sequence ID" value="KAL0903403.1"/>
    <property type="molecule type" value="Genomic_DNA"/>
</dbReference>